<dbReference type="CDD" id="cd06261">
    <property type="entry name" value="TM_PBP2"/>
    <property type="match status" value="1"/>
</dbReference>
<dbReference type="EMBL" id="GG657754">
    <property type="protein sequence ID" value="EFL20918.1"/>
    <property type="molecule type" value="Genomic_DNA"/>
</dbReference>
<evidence type="ECO:0000259" key="8">
    <source>
        <dbReference type="PROSITE" id="PS50928"/>
    </source>
</evidence>
<evidence type="ECO:0000256" key="2">
    <source>
        <dbReference type="ARBA" id="ARBA00022448"/>
    </source>
</evidence>
<feature type="transmembrane region" description="Helical" evidence="7">
    <location>
        <begin position="93"/>
        <end position="114"/>
    </location>
</feature>
<feature type="transmembrane region" description="Helical" evidence="7">
    <location>
        <begin position="59"/>
        <end position="81"/>
    </location>
</feature>
<dbReference type="HOGENOM" id="CLU_016047_0_0_11"/>
<keyword evidence="6 7" id="KW-0472">Membrane</keyword>
<evidence type="ECO:0000256" key="7">
    <source>
        <dbReference type="RuleBase" id="RU363032"/>
    </source>
</evidence>
<comment type="similarity">
    <text evidence="7">Belongs to the binding-protein-dependent transport system permease family.</text>
</comment>
<dbReference type="PROSITE" id="PS50928">
    <property type="entry name" value="ABC_TM1"/>
    <property type="match status" value="1"/>
</dbReference>
<keyword evidence="3" id="KW-1003">Cell membrane</keyword>
<dbReference type="PANTHER" id="PTHR30193:SF37">
    <property type="entry name" value="INNER MEMBRANE ABC TRANSPORTER PERMEASE PROTEIN YCJO"/>
    <property type="match status" value="1"/>
</dbReference>
<evidence type="ECO:0000256" key="1">
    <source>
        <dbReference type="ARBA" id="ARBA00004651"/>
    </source>
</evidence>
<evidence type="ECO:0000313" key="10">
    <source>
        <dbReference type="Proteomes" id="UP000003963"/>
    </source>
</evidence>
<keyword evidence="2 7" id="KW-0813">Transport</keyword>
<protein>
    <submittedName>
        <fullName evidence="9">Binding-protein-dependent transport system inner membrane component</fullName>
    </submittedName>
</protein>
<name>D9WCH1_9ACTN</name>
<dbReference type="GO" id="GO:0005886">
    <property type="term" value="C:plasma membrane"/>
    <property type="evidence" value="ECO:0007669"/>
    <property type="project" value="UniProtKB-SubCell"/>
</dbReference>
<feature type="transmembrane region" description="Helical" evidence="7">
    <location>
        <begin position="141"/>
        <end position="164"/>
    </location>
</feature>
<feature type="transmembrane region" description="Helical" evidence="7">
    <location>
        <begin position="201"/>
        <end position="219"/>
    </location>
</feature>
<keyword evidence="5 7" id="KW-1133">Transmembrane helix</keyword>
<organism evidence="9 10">
    <name type="scientific">Streptomyces himastatinicus ATCC 53653</name>
    <dbReference type="NCBI Taxonomy" id="457427"/>
    <lineage>
        <taxon>Bacteria</taxon>
        <taxon>Bacillati</taxon>
        <taxon>Actinomycetota</taxon>
        <taxon>Actinomycetes</taxon>
        <taxon>Kitasatosporales</taxon>
        <taxon>Streptomycetaceae</taxon>
        <taxon>Streptomyces</taxon>
        <taxon>Streptomyces violaceusniger group</taxon>
    </lineage>
</organism>
<dbReference type="PANTHER" id="PTHR30193">
    <property type="entry name" value="ABC TRANSPORTER PERMEASE PROTEIN"/>
    <property type="match status" value="1"/>
</dbReference>
<reference evidence="9 10" key="1">
    <citation type="submission" date="2009-02" db="EMBL/GenBank/DDBJ databases">
        <title>Annotation of Streptomyces hygroscopicus strain ATCC 53653.</title>
        <authorList>
            <consortium name="The Broad Institute Genome Sequencing Platform"/>
            <consortium name="Broad Institute Microbial Sequencing Center"/>
            <person name="Fischbach M."/>
            <person name="Godfrey P."/>
            <person name="Ward D."/>
            <person name="Young S."/>
            <person name="Zeng Q."/>
            <person name="Koehrsen M."/>
            <person name="Alvarado L."/>
            <person name="Berlin A.M."/>
            <person name="Bochicchio J."/>
            <person name="Borenstein D."/>
            <person name="Chapman S.B."/>
            <person name="Chen Z."/>
            <person name="Engels R."/>
            <person name="Freedman E."/>
            <person name="Gellesch M."/>
            <person name="Goldberg J."/>
            <person name="Griggs A."/>
            <person name="Gujja S."/>
            <person name="Heilman E.R."/>
            <person name="Heiman D.I."/>
            <person name="Hepburn T.A."/>
            <person name="Howarth C."/>
            <person name="Jen D."/>
            <person name="Larson L."/>
            <person name="Lewis B."/>
            <person name="Mehta T."/>
            <person name="Park D."/>
            <person name="Pearson M."/>
            <person name="Richards J."/>
            <person name="Roberts A."/>
            <person name="Saif S."/>
            <person name="Shea T.D."/>
            <person name="Shenoy N."/>
            <person name="Sisk P."/>
            <person name="Stolte C."/>
            <person name="Sykes S.N."/>
            <person name="Thomson T."/>
            <person name="Walk T."/>
            <person name="White J."/>
            <person name="Yandava C."/>
            <person name="Straight P."/>
            <person name="Clardy J."/>
            <person name="Hung D."/>
            <person name="Kolter R."/>
            <person name="Mekalanos J."/>
            <person name="Walker S."/>
            <person name="Walsh C.T."/>
            <person name="Wieland-Brown L.C."/>
            <person name="Haas B."/>
            <person name="Nusbaum C."/>
            <person name="Birren B."/>
        </authorList>
    </citation>
    <scope>NUCLEOTIDE SEQUENCE [LARGE SCALE GENOMIC DNA]</scope>
    <source>
        <strain evidence="9 10">ATCC 53653</strain>
    </source>
</reference>
<dbReference type="GO" id="GO:0055085">
    <property type="term" value="P:transmembrane transport"/>
    <property type="evidence" value="ECO:0007669"/>
    <property type="project" value="InterPro"/>
</dbReference>
<gene>
    <name evidence="9" type="ORF">SSOG_00630</name>
</gene>
<accession>D9WCH1</accession>
<evidence type="ECO:0000256" key="3">
    <source>
        <dbReference type="ARBA" id="ARBA00022475"/>
    </source>
</evidence>
<evidence type="ECO:0000313" key="9">
    <source>
        <dbReference type="EMBL" id="EFL20918.1"/>
    </source>
</evidence>
<evidence type="ECO:0000256" key="6">
    <source>
        <dbReference type="ARBA" id="ARBA00023136"/>
    </source>
</evidence>
<dbReference type="Pfam" id="PF00528">
    <property type="entry name" value="BPD_transp_1"/>
    <property type="match status" value="1"/>
</dbReference>
<evidence type="ECO:0000256" key="5">
    <source>
        <dbReference type="ARBA" id="ARBA00022989"/>
    </source>
</evidence>
<dbReference type="Proteomes" id="UP000003963">
    <property type="component" value="Unassembled WGS sequence"/>
</dbReference>
<dbReference type="SUPFAM" id="SSF161098">
    <property type="entry name" value="MetI-like"/>
    <property type="match status" value="1"/>
</dbReference>
<dbReference type="InterPro" id="IPR000515">
    <property type="entry name" value="MetI-like"/>
</dbReference>
<dbReference type="InterPro" id="IPR051393">
    <property type="entry name" value="ABC_transporter_permease"/>
</dbReference>
<keyword evidence="4 7" id="KW-0812">Transmembrane</keyword>
<comment type="subcellular location">
    <subcellularLocation>
        <location evidence="1 7">Cell membrane</location>
        <topology evidence="1 7">Multi-pass membrane protein</topology>
    </subcellularLocation>
</comment>
<dbReference type="STRING" id="457427.SSOG_00630"/>
<dbReference type="InterPro" id="IPR035906">
    <property type="entry name" value="MetI-like_sf"/>
</dbReference>
<feature type="domain" description="ABC transmembrane type-1" evidence="8">
    <location>
        <begin position="55"/>
        <end position="267"/>
    </location>
</feature>
<keyword evidence="10" id="KW-1185">Reference proteome</keyword>
<sequence length="277" mass="30555">MAPAVLLSALVVVVPGVLTAVAAFTDWDGIGLKARWIGFANFSSILRDPVFTTALGNNIRWMLLFLTIPVAIGLLTALLLLTRPRSRTLYQVIFLVPYVLAPITNAILWLNIVYNPLSGVVGYANHHGLNLGEPLSGLHTAIYAVAAVDIWHFWGFLTVIYLAALRQTPVEQVEAALVEGANGWQLFRYVYLPGIKSTLQLMWVMIIIFSFLAFDYVWLMTQGGPAHATEMLSTYAYSFAFASFQFGKAAAVGLIMSLFGLISSFLYTWLSRKDLNA</sequence>
<evidence type="ECO:0000256" key="4">
    <source>
        <dbReference type="ARBA" id="ARBA00022692"/>
    </source>
</evidence>
<dbReference type="Gene3D" id="1.10.3720.10">
    <property type="entry name" value="MetI-like"/>
    <property type="match status" value="1"/>
</dbReference>
<proteinExistence type="inferred from homology"/>
<dbReference type="AlphaFoldDB" id="D9WCH1"/>
<feature type="transmembrane region" description="Helical" evidence="7">
    <location>
        <begin position="239"/>
        <end position="270"/>
    </location>
</feature>